<dbReference type="EMBL" id="LR900531">
    <property type="protein sequence ID" value="CAD7246007.1"/>
    <property type="molecule type" value="Genomic_DNA"/>
</dbReference>
<dbReference type="InterPro" id="IPR010281">
    <property type="entry name" value="DUF885"/>
</dbReference>
<proteinExistence type="inferred from homology"/>
<dbReference type="GO" id="GO:0005739">
    <property type="term" value="C:mitochondrion"/>
    <property type="evidence" value="ECO:0007669"/>
    <property type="project" value="TreeGrafter"/>
</dbReference>
<dbReference type="GO" id="GO:0008297">
    <property type="term" value="F:single-stranded DNA exodeoxyribonuclease activity"/>
    <property type="evidence" value="ECO:0007669"/>
    <property type="project" value="TreeGrafter"/>
</dbReference>
<dbReference type="Pfam" id="PF05960">
    <property type="entry name" value="DUF885"/>
    <property type="match status" value="1"/>
</dbReference>
<dbReference type="PANTHER" id="PTHR31340">
    <property type="entry name" value="MITOCHONDRIAL GENOME MAINTENANCE EXONUCLEASE 1"/>
    <property type="match status" value="1"/>
</dbReference>
<dbReference type="OrthoDB" id="5959877at2759"/>
<organism evidence="1">
    <name type="scientific">Darwinula stevensoni</name>
    <dbReference type="NCBI Taxonomy" id="69355"/>
    <lineage>
        <taxon>Eukaryota</taxon>
        <taxon>Metazoa</taxon>
        <taxon>Ecdysozoa</taxon>
        <taxon>Arthropoda</taxon>
        <taxon>Crustacea</taxon>
        <taxon>Oligostraca</taxon>
        <taxon>Ostracoda</taxon>
        <taxon>Podocopa</taxon>
        <taxon>Podocopida</taxon>
        <taxon>Darwinulocopina</taxon>
        <taxon>Darwinuloidea</taxon>
        <taxon>Darwinulidae</taxon>
        <taxon>Darwinula</taxon>
    </lineage>
</organism>
<dbReference type="EMBL" id="CAJPEV010001014">
    <property type="protein sequence ID" value="CAG0890148.1"/>
    <property type="molecule type" value="Genomic_DNA"/>
</dbReference>
<dbReference type="Proteomes" id="UP000677054">
    <property type="component" value="Unassembled WGS sequence"/>
</dbReference>
<feature type="non-terminal residue" evidence="1">
    <location>
        <position position="694"/>
    </location>
</feature>
<dbReference type="AlphaFoldDB" id="A0A7R8XA02"/>
<evidence type="ECO:0008006" key="3">
    <source>
        <dbReference type="Google" id="ProtNLM"/>
    </source>
</evidence>
<dbReference type="PANTHER" id="PTHR31340:SF3">
    <property type="entry name" value="MITOCHONDRIAL GENOME MAINTENANCE EXONUCLEASE 1"/>
    <property type="match status" value="1"/>
</dbReference>
<reference evidence="1" key="1">
    <citation type="submission" date="2020-11" db="EMBL/GenBank/DDBJ databases">
        <authorList>
            <person name="Tran Van P."/>
        </authorList>
    </citation>
    <scope>NUCLEOTIDE SEQUENCE</scope>
</reference>
<sequence>MSAKKTLSDLAKTIKKLNWENKNLFGDLLETRNERRKVLKVKTERRKPQVKADSKQNREVVSSFSYSVLKVSKSDQSEAKRTVPTVDESKRSLPLVLDSTSNISSEGKFQSELVKPVKNSVMKLGLDLQKYQLFHPQVPSPQSQINIGFMPSVTSILSETMPEESRLALEKWRAKMIAQLGEEGFRSYETELLENGKRLHAVVRERLEGKLEGELSIDASIAGYWRSLGKTLDRVSEVKCLEKRLTHSVLPYKGIVDCVAKYRSAVAVIDWKTAQRSKPHLSHLYDAPLQVAAYMGAWNSICPPENQISHGLIVVAYSSGDPAHVHLLTKSKCLEYWSQPVGQDQEIFFVGLEGKMSSKVKELLEDFWTWRLDEAPEFSTLIGHKERNGKLDSWSFDSLNGRLNAVEKFKERIHELQSGEDLTKMDKDNLECFEEDLRLFIEGFKFKGYLYPVNFIEGPQVDLDRMINEWTKYEDEADYTMLLSRFRQIPQQLQEVELILDEGIRSNLTLHKLSLTGVENQFEKLQGDPENTPFFKPFLNFPKAISDEQQVALKTQAKELIKDQIQPALEKLQRFLKEKYEPNCRPHVGCTTLPNGKEYYQQCLRYHTSTDLSPEEIHKIGLSEVESIEKQMKKIISSLGRKEEIREFMESIRTDPQFAFDSPDELLDGYRKILEKDIEPKLPSIVLHAPKLKI</sequence>
<name>A0A7R8XA02_9CRUS</name>
<evidence type="ECO:0000313" key="2">
    <source>
        <dbReference type="Proteomes" id="UP000677054"/>
    </source>
</evidence>
<gene>
    <name evidence="1" type="ORF">DSTB1V02_LOCUS5873</name>
</gene>
<evidence type="ECO:0000313" key="1">
    <source>
        <dbReference type="EMBL" id="CAD7246007.1"/>
    </source>
</evidence>
<protein>
    <recommendedName>
        <fullName evidence="3">Mitochondrial genome maintenance exonuclease 1</fullName>
    </recommendedName>
</protein>
<keyword evidence="2" id="KW-1185">Reference proteome</keyword>
<accession>A0A7R8XA02</accession>
<dbReference type="HAMAP" id="MF_03030">
    <property type="entry name" value="MGME1"/>
    <property type="match status" value="1"/>
</dbReference>
<dbReference type="GO" id="GO:0006264">
    <property type="term" value="P:mitochondrial DNA replication"/>
    <property type="evidence" value="ECO:0007669"/>
    <property type="project" value="TreeGrafter"/>
</dbReference>